<evidence type="ECO:0008006" key="3">
    <source>
        <dbReference type="Google" id="ProtNLM"/>
    </source>
</evidence>
<sequence>MLSHHAFSYGDAKPAALVVSPRDRLVTWLDDGSCLTWRIEPAPRDFSAGHPEWKYDHAVVDEAAPGRVIVSGYGLPAHVWEAARGSVVGAVYMPADEEGQAARPLHGAVLHAWPSSMALVDLESVSLIARASGHVVGSVHAHGFDGGAFLRAIARGGARLLHAAPSSHRAFVHDPTSASQHALAELSAEGTGGITALVFADEAGSLVLLGCADGSLRRHRIPDAAGRDGRPLPVAGVTIASVGAVRSLACIEHQGVRLALVGDTTGKVRYVDVERAVVVRTLDAGADPVVEIVTSLDGSRFCTRTGGGRIRMWDVGGTCTGECVEPTARALVLGTEVVGMIDALGQLVVLEPSPAQKT</sequence>
<gene>
    <name evidence="1" type="ORF">E8A74_12520</name>
</gene>
<evidence type="ECO:0000313" key="2">
    <source>
        <dbReference type="Proteomes" id="UP000309215"/>
    </source>
</evidence>
<reference evidence="1 2" key="1">
    <citation type="submission" date="2019-04" db="EMBL/GenBank/DDBJ databases">
        <authorList>
            <person name="Li Y."/>
            <person name="Wang J."/>
        </authorList>
    </citation>
    <scope>NUCLEOTIDE SEQUENCE [LARGE SCALE GENOMIC DNA]</scope>
    <source>
        <strain evidence="1 2">DSM 14668</strain>
    </source>
</reference>
<dbReference type="InterPro" id="IPR015943">
    <property type="entry name" value="WD40/YVTN_repeat-like_dom_sf"/>
</dbReference>
<organism evidence="1 2">
    <name type="scientific">Polyangium fumosum</name>
    <dbReference type="NCBI Taxonomy" id="889272"/>
    <lineage>
        <taxon>Bacteria</taxon>
        <taxon>Pseudomonadati</taxon>
        <taxon>Myxococcota</taxon>
        <taxon>Polyangia</taxon>
        <taxon>Polyangiales</taxon>
        <taxon>Polyangiaceae</taxon>
        <taxon>Polyangium</taxon>
    </lineage>
</organism>
<dbReference type="Proteomes" id="UP000309215">
    <property type="component" value="Unassembled WGS sequence"/>
</dbReference>
<dbReference type="EMBL" id="SSMQ01000010">
    <property type="protein sequence ID" value="TKD09540.1"/>
    <property type="molecule type" value="Genomic_DNA"/>
</dbReference>
<protein>
    <recommendedName>
        <fullName evidence="3">WD40 repeat domain-containing protein</fullName>
    </recommendedName>
</protein>
<dbReference type="Gene3D" id="2.130.10.10">
    <property type="entry name" value="YVTN repeat-like/Quinoprotein amine dehydrogenase"/>
    <property type="match status" value="1"/>
</dbReference>
<comment type="caution">
    <text evidence="1">The sequence shown here is derived from an EMBL/GenBank/DDBJ whole genome shotgun (WGS) entry which is preliminary data.</text>
</comment>
<keyword evidence="2" id="KW-1185">Reference proteome</keyword>
<evidence type="ECO:0000313" key="1">
    <source>
        <dbReference type="EMBL" id="TKD09540.1"/>
    </source>
</evidence>
<accession>A0A4U1JEL7</accession>
<dbReference type="SUPFAM" id="SSF50978">
    <property type="entry name" value="WD40 repeat-like"/>
    <property type="match status" value="1"/>
</dbReference>
<proteinExistence type="predicted"/>
<name>A0A4U1JEL7_9BACT</name>
<dbReference type="InterPro" id="IPR036322">
    <property type="entry name" value="WD40_repeat_dom_sf"/>
</dbReference>
<dbReference type="AlphaFoldDB" id="A0A4U1JEL7"/>